<dbReference type="Proteomes" id="UP000036938">
    <property type="component" value="Unassembled WGS sequence"/>
</dbReference>
<proteinExistence type="predicted"/>
<evidence type="ECO:0000313" key="1">
    <source>
        <dbReference type="EMBL" id="KNG95051.1"/>
    </source>
</evidence>
<sequence length="133" mass="14462">MAQAQSGQNYVEPARGSADRAGMMDALRPHAEWVLGAPVEFLVHDLRQAGRTGFAAVTAQRPGGVPIDIRATPGFADGQLDPDFMDGTTLQALYRKSGETWVAVHWAIGATDVWYADVAFCAVWFEVLPEICR</sequence>
<comment type="caution">
    <text evidence="1">The sequence shown here is derived from an EMBL/GenBank/DDBJ whole genome shotgun (WGS) entry which is preliminary data.</text>
</comment>
<reference evidence="1 2" key="1">
    <citation type="journal article" date="2015" name="Int. J. Syst. Evol. Microbiol.">
        <title>Aestuariivita atlantica sp. nov., isolated from deep sea sediment of the Atlantic Ocean.</title>
        <authorList>
            <person name="Li G."/>
            <person name="Lai Q."/>
            <person name="Du Y."/>
            <person name="Liu X."/>
            <person name="Sun F."/>
            <person name="Shao Z."/>
        </authorList>
    </citation>
    <scope>NUCLEOTIDE SEQUENCE [LARGE SCALE GENOMIC DNA]</scope>
    <source>
        <strain evidence="1 2">22II-S11-z3</strain>
    </source>
</reference>
<dbReference type="AlphaFoldDB" id="A0A0L1JTG2"/>
<evidence type="ECO:0000313" key="2">
    <source>
        <dbReference type="Proteomes" id="UP000036938"/>
    </source>
</evidence>
<gene>
    <name evidence="1" type="ORF">ATO11_05345</name>
</gene>
<organism evidence="1 2">
    <name type="scientific">Pseudaestuariivita atlantica</name>
    <dbReference type="NCBI Taxonomy" id="1317121"/>
    <lineage>
        <taxon>Bacteria</taxon>
        <taxon>Pseudomonadati</taxon>
        <taxon>Pseudomonadota</taxon>
        <taxon>Alphaproteobacteria</taxon>
        <taxon>Rhodobacterales</taxon>
        <taxon>Paracoccaceae</taxon>
        <taxon>Pseudaestuariivita</taxon>
    </lineage>
</organism>
<protein>
    <submittedName>
        <fullName evidence="1">Uncharacterized protein</fullName>
    </submittedName>
</protein>
<keyword evidence="2" id="KW-1185">Reference proteome</keyword>
<accession>A0A0L1JTG2</accession>
<name>A0A0L1JTG2_9RHOB</name>
<dbReference type="EMBL" id="AQQZ01000002">
    <property type="protein sequence ID" value="KNG95051.1"/>
    <property type="molecule type" value="Genomic_DNA"/>
</dbReference>